<gene>
    <name evidence="1" type="ORF">PCON_01047</name>
</gene>
<protein>
    <submittedName>
        <fullName evidence="1">Uncharacterized protein</fullName>
    </submittedName>
</protein>
<dbReference type="STRING" id="1076935.U4LW87"/>
<organism evidence="1 2">
    <name type="scientific">Pyronema omphalodes (strain CBS 100304)</name>
    <name type="common">Pyronema confluens</name>
    <dbReference type="NCBI Taxonomy" id="1076935"/>
    <lineage>
        <taxon>Eukaryota</taxon>
        <taxon>Fungi</taxon>
        <taxon>Dikarya</taxon>
        <taxon>Ascomycota</taxon>
        <taxon>Pezizomycotina</taxon>
        <taxon>Pezizomycetes</taxon>
        <taxon>Pezizales</taxon>
        <taxon>Pyronemataceae</taxon>
        <taxon>Pyronema</taxon>
    </lineage>
</organism>
<sequence>MSVFKKALFSTLRVISIGGLATTGTYAIVTRKNEFQPVDAKTDKLVNSPHFARLNPEKNPIVHDFCVRKVPLSKIKPELRENNQELTRAFCAGVWSGEGYRIQRSVLASNFQNDTTKHQVWEREDLLTSPYDVGTQITDHFEVLEKAPDHIIVRAGDSPLKTEVRPSDGLFEMSAKINGDVVEFGLKSVFFQGLGKADAKPMPETIEALHRIYTKILMESAIWNCMGSA</sequence>
<evidence type="ECO:0000313" key="1">
    <source>
        <dbReference type="EMBL" id="CCX33366.1"/>
    </source>
</evidence>
<keyword evidence="2" id="KW-1185">Reference proteome</keyword>
<dbReference type="EMBL" id="HF936048">
    <property type="protein sequence ID" value="CCX33366.1"/>
    <property type="molecule type" value="Genomic_DNA"/>
</dbReference>
<dbReference type="AlphaFoldDB" id="U4LW87"/>
<evidence type="ECO:0000313" key="2">
    <source>
        <dbReference type="Proteomes" id="UP000018144"/>
    </source>
</evidence>
<reference evidence="1 2" key="1">
    <citation type="journal article" date="2013" name="PLoS Genet.">
        <title>The genome and development-dependent transcriptomes of Pyronema confluens: a window into fungal evolution.</title>
        <authorList>
            <person name="Traeger S."/>
            <person name="Altegoer F."/>
            <person name="Freitag M."/>
            <person name="Gabaldon T."/>
            <person name="Kempken F."/>
            <person name="Kumar A."/>
            <person name="Marcet-Houben M."/>
            <person name="Poggeler S."/>
            <person name="Stajich J.E."/>
            <person name="Nowrousian M."/>
        </authorList>
    </citation>
    <scope>NUCLEOTIDE SEQUENCE [LARGE SCALE GENOMIC DNA]</scope>
    <source>
        <strain evidence="2">CBS 100304</strain>
        <tissue evidence="1">Vegetative mycelium</tissue>
    </source>
</reference>
<name>U4LW87_PYROM</name>
<dbReference type="OrthoDB" id="4436466at2759"/>
<proteinExistence type="predicted"/>
<dbReference type="OMA" id="QWYARIW"/>
<dbReference type="Proteomes" id="UP000018144">
    <property type="component" value="Unassembled WGS sequence"/>
</dbReference>
<dbReference type="eggNOG" id="ENOG502S03T">
    <property type="taxonomic scope" value="Eukaryota"/>
</dbReference>
<accession>U4LW87</accession>